<evidence type="ECO:0000313" key="1">
    <source>
        <dbReference type="EMBL" id="CAB3961838.1"/>
    </source>
</evidence>
<proteinExistence type="predicted"/>
<sequence>MGDASGRADRLSGKRVAVRRWPRAGRGWRSCPVWQGFQRLVAVTLTIEMHRVAIGRQRGMSTTPRPSADRGSRAHRSIAQFFEWRGGRDVHICVGMRWALASTLTVEIHSAASGFRLGISTSARAYRVDRRPAFGVRMLRVVSGLVGWKGVQKHACRAIADSRSWWKYVGSRVGLSAGKARWNTHAAQSRAGAQRGNALGREWVICRKGTLEHACCAIASLHSAWKRTGSRAGLSAGRAHWYTHAGQSRARTLRGDALGRERVYRPDEHAGTRMAHNRGLALTREMHWVGSGLIGRTGTPEPACCAIADSHTPQKYTLGTSRFIGQTCTPQRACGTIAGSRSPLKYTGLRVSATVVIPARSGLADQPRGHPHR</sequence>
<protein>
    <submittedName>
        <fullName evidence="1">Uncharacterized protein</fullName>
    </submittedName>
</protein>
<accession>A0A6J5ISL9</accession>
<reference evidence="1 2" key="1">
    <citation type="submission" date="2020-04" db="EMBL/GenBank/DDBJ databases">
        <authorList>
            <person name="Depoorter E."/>
        </authorList>
    </citation>
    <scope>NUCLEOTIDE SEQUENCE [LARGE SCALE GENOMIC DNA]</scope>
    <source>
        <strain evidence="1 2">BCC0132</strain>
    </source>
</reference>
<evidence type="ECO:0000313" key="2">
    <source>
        <dbReference type="Proteomes" id="UP000494322"/>
    </source>
</evidence>
<gene>
    <name evidence="1" type="ORF">BCO9919_00163</name>
</gene>
<name>A0A6J5ISL9_9BURK</name>
<organism evidence="1 2">
    <name type="scientific">Burkholderia cenocepacia</name>
    <dbReference type="NCBI Taxonomy" id="95486"/>
    <lineage>
        <taxon>Bacteria</taxon>
        <taxon>Pseudomonadati</taxon>
        <taxon>Pseudomonadota</taxon>
        <taxon>Betaproteobacteria</taxon>
        <taxon>Burkholderiales</taxon>
        <taxon>Burkholderiaceae</taxon>
        <taxon>Burkholderia</taxon>
        <taxon>Burkholderia cepacia complex</taxon>
    </lineage>
</organism>
<dbReference type="EMBL" id="CABWIK020000001">
    <property type="protein sequence ID" value="CAB3961838.1"/>
    <property type="molecule type" value="Genomic_DNA"/>
</dbReference>
<dbReference type="Proteomes" id="UP000494322">
    <property type="component" value="Unassembled WGS sequence"/>
</dbReference>
<dbReference type="AlphaFoldDB" id="A0A6J5ISL9"/>